<sequence length="564" mass="62313">MLRDFKFIRKTPVLLISLLVVSTLPFIYAVIFLGAMWNPYENTEEMKFHIVNEDKGHEEIHVGDSLIEELKEEDRLDWQFTDLDTAKKALQKGDTYGYILIPEDTSKKAMSFLTDNPEQVEMSLNLNPGHNFIGSLMSEQVGHFIIEEVRKEITDNYITAIVDQLNSVESDSKDAQDAIQQLTDGADELNAGLIEAHNASGQLSQGANELNNGIGQLNDGANQLSGGAGQLYQGEQQMTAQLEQIAPNLGPAGQQLVQAQGQLEQGAGEISGGANQLAQGASEAANGANELANGMGQLNNGLGELQQGSQQLSDSLNEINTQLKKVLDKIEEENLAFTEAGAKDIAQPVHLETNNVVKTQNYGQSFAPLIVAISLFIGSITFNVVYPNNKIFDEHTGVFKAWVSRMLLYMVHALIISSLITIVVDFIMQVDIGSNWRFFLLNYVWALLSITMIGALVTLFGNFGKFLSIILLIVQLSASGGTFPIETTNAIYQKLYEFLPMSYTVIGYRTAIFNQAFDHEFSTVIYVLLAMLVSAMLFILLLFWIKEKSPKYKALTSRLSRLES</sequence>
<dbReference type="Gene3D" id="1.10.287.950">
    <property type="entry name" value="Methyl-accepting chemotaxis protein"/>
    <property type="match status" value="1"/>
</dbReference>
<dbReference type="PANTHER" id="PTHR43077:SF5">
    <property type="entry name" value="PHAGE INFECTION PROTEIN"/>
    <property type="match status" value="1"/>
</dbReference>
<keyword evidence="4 5" id="KW-0472">Membrane</keyword>
<keyword evidence="3 5" id="KW-1133">Transmembrane helix</keyword>
<dbReference type="AlphaFoldDB" id="A0AAF1BV12"/>
<evidence type="ECO:0000256" key="4">
    <source>
        <dbReference type="ARBA" id="ARBA00023136"/>
    </source>
</evidence>
<feature type="transmembrane region" description="Helical" evidence="5">
    <location>
        <begin position="407"/>
        <end position="428"/>
    </location>
</feature>
<dbReference type="InterPro" id="IPR051328">
    <property type="entry name" value="T7SS_ABC-Transporter"/>
</dbReference>
<dbReference type="NCBIfam" id="TIGR03061">
    <property type="entry name" value="pip_yhgE_Nterm"/>
    <property type="match status" value="1"/>
</dbReference>
<evidence type="ECO:0000256" key="1">
    <source>
        <dbReference type="ARBA" id="ARBA00004141"/>
    </source>
</evidence>
<dbReference type="InterPro" id="IPR017501">
    <property type="entry name" value="Phage_infect_YhgE_C"/>
</dbReference>
<feature type="transmembrane region" description="Helical" evidence="5">
    <location>
        <begin position="12"/>
        <end position="37"/>
    </location>
</feature>
<dbReference type="PANTHER" id="PTHR43077">
    <property type="entry name" value="TRANSPORT PERMEASE YVFS-RELATED"/>
    <property type="match status" value="1"/>
</dbReference>
<comment type="subcellular location">
    <subcellularLocation>
        <location evidence="1">Membrane</location>
        <topology evidence="1">Multi-pass membrane protein</topology>
    </subcellularLocation>
</comment>
<keyword evidence="2 5" id="KW-0812">Transmembrane</keyword>
<name>A0AAF1BV12_9STAP</name>
<evidence type="ECO:0000259" key="6">
    <source>
        <dbReference type="Pfam" id="PF12698"/>
    </source>
</evidence>
<accession>A0AAF1BV12</accession>
<dbReference type="Gene3D" id="3.40.1710.10">
    <property type="entry name" value="abc type-2 transporter like domain"/>
    <property type="match status" value="1"/>
</dbReference>
<evidence type="ECO:0000313" key="7">
    <source>
        <dbReference type="EMBL" id="WOS95736.1"/>
    </source>
</evidence>
<dbReference type="NCBIfam" id="TIGR03057">
    <property type="entry name" value="xxxLxxG_by_4"/>
    <property type="match status" value="3"/>
</dbReference>
<dbReference type="InterPro" id="IPR017500">
    <property type="entry name" value="Phage_infect_YhgE_N"/>
</dbReference>
<dbReference type="RefSeq" id="WP_102167082.1">
    <property type="nucleotide sequence ID" value="NZ_CP136964.1"/>
</dbReference>
<feature type="transmembrane region" description="Helical" evidence="5">
    <location>
        <begin position="524"/>
        <end position="545"/>
    </location>
</feature>
<feature type="domain" description="ABC-2 type transporter transmembrane" evidence="6">
    <location>
        <begin position="20"/>
        <end position="543"/>
    </location>
</feature>
<evidence type="ECO:0000313" key="8">
    <source>
        <dbReference type="Proteomes" id="UP000243626"/>
    </source>
</evidence>
<evidence type="ECO:0000256" key="5">
    <source>
        <dbReference type="SAM" id="Phobius"/>
    </source>
</evidence>
<feature type="transmembrane region" description="Helical" evidence="5">
    <location>
        <begin position="366"/>
        <end position="386"/>
    </location>
</feature>
<proteinExistence type="predicted"/>
<dbReference type="KEGG" id="nmy:CJ229_006480"/>
<gene>
    <name evidence="7" type="ORF">CJ229_006480</name>
</gene>
<dbReference type="GO" id="GO:0016020">
    <property type="term" value="C:membrane"/>
    <property type="evidence" value="ECO:0007669"/>
    <property type="project" value="UniProtKB-SubCell"/>
</dbReference>
<dbReference type="Pfam" id="PF12698">
    <property type="entry name" value="ABC2_membrane_3"/>
    <property type="match status" value="1"/>
</dbReference>
<dbReference type="InterPro" id="IPR013525">
    <property type="entry name" value="ABC2_TM"/>
</dbReference>
<feature type="transmembrane region" description="Helical" evidence="5">
    <location>
        <begin position="466"/>
        <end position="485"/>
    </location>
</feature>
<dbReference type="InterPro" id="IPR023908">
    <property type="entry name" value="xxxLxxG_rpt"/>
</dbReference>
<dbReference type="EMBL" id="CP136964">
    <property type="protein sequence ID" value="WOS95736.1"/>
    <property type="molecule type" value="Genomic_DNA"/>
</dbReference>
<dbReference type="SUPFAM" id="SSF58104">
    <property type="entry name" value="Methyl-accepting chemotaxis protein (MCP) signaling domain"/>
    <property type="match status" value="1"/>
</dbReference>
<organism evidence="7 8">
    <name type="scientific">Nosocomiicoccus massiliensis</name>
    <dbReference type="NCBI Taxonomy" id="1232430"/>
    <lineage>
        <taxon>Bacteria</taxon>
        <taxon>Bacillati</taxon>
        <taxon>Bacillota</taxon>
        <taxon>Bacilli</taxon>
        <taxon>Bacillales</taxon>
        <taxon>Staphylococcaceae</taxon>
        <taxon>Nosocomiicoccus</taxon>
    </lineage>
</organism>
<keyword evidence="8" id="KW-1185">Reference proteome</keyword>
<protein>
    <submittedName>
        <fullName evidence="7">YhgE/Pip domain-containing protein</fullName>
    </submittedName>
</protein>
<reference evidence="8" key="1">
    <citation type="submission" date="2017-09" db="EMBL/GenBank/DDBJ databases">
        <title>Bacterial strain isolated from the female urinary microbiota.</title>
        <authorList>
            <person name="Thomas-White K."/>
            <person name="Kumar N."/>
            <person name="Forster S."/>
            <person name="Putonti C."/>
            <person name="Lawley T."/>
            <person name="Wolfe A.J."/>
        </authorList>
    </citation>
    <scope>NUCLEOTIDE SEQUENCE [LARGE SCALE GENOMIC DNA]</scope>
    <source>
        <strain evidence="8">UMB0959</strain>
    </source>
</reference>
<evidence type="ECO:0000256" key="2">
    <source>
        <dbReference type="ARBA" id="ARBA00022692"/>
    </source>
</evidence>
<dbReference type="GO" id="GO:0140359">
    <property type="term" value="F:ABC-type transporter activity"/>
    <property type="evidence" value="ECO:0007669"/>
    <property type="project" value="InterPro"/>
</dbReference>
<evidence type="ECO:0000256" key="3">
    <source>
        <dbReference type="ARBA" id="ARBA00022989"/>
    </source>
</evidence>
<dbReference type="NCBIfam" id="TIGR03062">
    <property type="entry name" value="pip_yhgE_Cterm"/>
    <property type="match status" value="1"/>
</dbReference>
<dbReference type="Proteomes" id="UP000243626">
    <property type="component" value="Chromosome"/>
</dbReference>
<feature type="transmembrane region" description="Helical" evidence="5">
    <location>
        <begin position="440"/>
        <end position="459"/>
    </location>
</feature>